<sequence length="484" mass="55266">MKQFFFALTTLFAFSANSQILKPGFDREEYKELMLISAQTTADSEYSETFLKPENYNIMFRSEPTAMDNLWDLWVHNEGNCAVISVRGTTPKAESWLLNFYAAMVPAQGQIKWGEDNIFDYQLADDKRAAVHIGWLIGTATLSDDILQKVDYLYKEGIKDFFIIGHSQGGGIAYLLTSHFLSLQKQRKLANDIQFKTYCSAAPKPGNLYYAYDYEAKTQNGWAFNVVNAADWVPEVPITIQTLDDFNETNPFIHADEIISKQKLTTRIVLKHVYKKLNKPTRKAQKNYQRYLGDEAHKMVMEKMDGLVVPDYLPSSNYVRTGIQIVLQPDNAYFQAFPFDSTAIFTHHVHKPYLYLAEKMGTPFYQKEKTNPMDSEWNLVSFSGAESENWDFETYQPTLLFDINEGRISGSTGCNRFSGAAEYDGKSFKIAKEMVMTKRACRGVNEQAFIDTLTKADSYLISNEGNSLMLLEGDTIIMRFGKNN</sequence>
<dbReference type="InterPro" id="IPR029058">
    <property type="entry name" value="AB_hydrolase_fold"/>
</dbReference>
<keyword evidence="3" id="KW-0346">Stress response</keyword>
<accession>G8R5A1</accession>
<dbReference type="PANTHER" id="PTHR35535:SF1">
    <property type="entry name" value="HEAT SHOCK PROTEIN HSLJ"/>
    <property type="match status" value="1"/>
</dbReference>
<evidence type="ECO:0000259" key="2">
    <source>
        <dbReference type="Pfam" id="PF03724"/>
    </source>
</evidence>
<keyword evidence="4" id="KW-1185">Reference proteome</keyword>
<evidence type="ECO:0000313" key="3">
    <source>
        <dbReference type="EMBL" id="AEV32146.1"/>
    </source>
</evidence>
<feature type="domain" description="DUF306" evidence="2">
    <location>
        <begin position="374"/>
        <end position="474"/>
    </location>
</feature>
<dbReference type="Gene3D" id="3.40.50.1820">
    <property type="entry name" value="alpha/beta hydrolase"/>
    <property type="match status" value="1"/>
</dbReference>
<dbReference type="InterPro" id="IPR005184">
    <property type="entry name" value="DUF306_Meta_HslJ"/>
</dbReference>
<dbReference type="PATRIC" id="fig|926562.3.peg.1154"/>
<dbReference type="KEGG" id="oho:Oweho_1141"/>
<dbReference type="AlphaFoldDB" id="G8R5A1"/>
<proteinExistence type="predicted"/>
<gene>
    <name evidence="3" type="ordered locus">Oweho_1141</name>
</gene>
<organism evidence="3 4">
    <name type="scientific">Owenweeksia hongkongensis (strain DSM 17368 / CIP 108786 / JCM 12287 / NRRL B-23963 / UST20020801)</name>
    <dbReference type="NCBI Taxonomy" id="926562"/>
    <lineage>
        <taxon>Bacteria</taxon>
        <taxon>Pseudomonadati</taxon>
        <taxon>Bacteroidota</taxon>
        <taxon>Flavobacteriia</taxon>
        <taxon>Flavobacteriales</taxon>
        <taxon>Owenweeksiaceae</taxon>
        <taxon>Owenweeksia</taxon>
    </lineage>
</organism>
<dbReference type="HOGENOM" id="CLU_044342_0_0_10"/>
<dbReference type="Pfam" id="PF03724">
    <property type="entry name" value="META"/>
    <property type="match status" value="1"/>
</dbReference>
<dbReference type="Proteomes" id="UP000005631">
    <property type="component" value="Chromosome"/>
</dbReference>
<dbReference type="InterPro" id="IPR002921">
    <property type="entry name" value="Fungal_lipase-type"/>
</dbReference>
<dbReference type="EMBL" id="CP003156">
    <property type="protein sequence ID" value="AEV32146.1"/>
    <property type="molecule type" value="Genomic_DNA"/>
</dbReference>
<dbReference type="STRING" id="926562.Oweho_1141"/>
<dbReference type="SUPFAM" id="SSF53474">
    <property type="entry name" value="alpha/beta-Hydrolases"/>
    <property type="match status" value="1"/>
</dbReference>
<dbReference type="OrthoDB" id="927373at2"/>
<protein>
    <submittedName>
        <fullName evidence="3">Heat shock protein</fullName>
    </submittedName>
</protein>
<dbReference type="Gene3D" id="2.40.128.270">
    <property type="match status" value="1"/>
</dbReference>
<dbReference type="InterPro" id="IPR038670">
    <property type="entry name" value="HslJ-like_sf"/>
</dbReference>
<name>G8R5A1_OWEHD</name>
<dbReference type="GO" id="GO:0006629">
    <property type="term" value="P:lipid metabolic process"/>
    <property type="evidence" value="ECO:0007669"/>
    <property type="project" value="InterPro"/>
</dbReference>
<dbReference type="Pfam" id="PF01764">
    <property type="entry name" value="Lipase_3"/>
    <property type="match status" value="1"/>
</dbReference>
<reference evidence="3 4" key="1">
    <citation type="journal article" date="2012" name="Stand. Genomic Sci.">
        <title>Genome sequence of the orange-pigmented seawater bacterium Owenweeksia hongkongensis type strain (UST20020801(T)).</title>
        <authorList>
            <person name="Riedel T."/>
            <person name="Held B."/>
            <person name="Nolan M."/>
            <person name="Lucas S."/>
            <person name="Lapidus A."/>
            <person name="Tice H."/>
            <person name="Del Rio T.G."/>
            <person name="Cheng J.F."/>
            <person name="Han C."/>
            <person name="Tapia R."/>
            <person name="Goodwin L.A."/>
            <person name="Pitluck S."/>
            <person name="Liolios K."/>
            <person name="Mavromatis K."/>
            <person name="Pagani I."/>
            <person name="Ivanova N."/>
            <person name="Mikhailova N."/>
            <person name="Pati A."/>
            <person name="Chen A."/>
            <person name="Palaniappan K."/>
            <person name="Rohde M."/>
            <person name="Tindall B.J."/>
            <person name="Detter J.C."/>
            <person name="Goker M."/>
            <person name="Woyke T."/>
            <person name="Bristow J."/>
            <person name="Eisen J.A."/>
            <person name="Markowitz V."/>
            <person name="Hugenholtz P."/>
            <person name="Klenk H.P."/>
            <person name="Kyrpides N.C."/>
        </authorList>
    </citation>
    <scope>NUCLEOTIDE SEQUENCE</scope>
    <source>
        <strain evidence="4">DSM 17368 / JCM 12287 / NRRL B-23963</strain>
    </source>
</reference>
<dbReference type="InterPro" id="IPR053147">
    <property type="entry name" value="Hsp_HslJ-like"/>
</dbReference>
<evidence type="ECO:0000259" key="1">
    <source>
        <dbReference type="Pfam" id="PF01764"/>
    </source>
</evidence>
<evidence type="ECO:0000313" key="4">
    <source>
        <dbReference type="Proteomes" id="UP000005631"/>
    </source>
</evidence>
<feature type="domain" description="Fungal lipase-type" evidence="1">
    <location>
        <begin position="83"/>
        <end position="238"/>
    </location>
</feature>
<dbReference type="PANTHER" id="PTHR35535">
    <property type="entry name" value="HEAT SHOCK PROTEIN HSLJ"/>
    <property type="match status" value="1"/>
</dbReference>
<dbReference type="CDD" id="cd00519">
    <property type="entry name" value="Lipase_3"/>
    <property type="match status" value="1"/>
</dbReference>
<dbReference type="RefSeq" id="WP_014201506.1">
    <property type="nucleotide sequence ID" value="NC_016599.1"/>
</dbReference>
<dbReference type="eggNOG" id="COG3187">
    <property type="taxonomic scope" value="Bacteria"/>
</dbReference>